<keyword evidence="2" id="KW-0479">Metal-binding</keyword>
<name>A0A2B4S0U8_STYPI</name>
<dbReference type="Pfam" id="PF13359">
    <property type="entry name" value="DDE_Tnp_4"/>
    <property type="match status" value="1"/>
</dbReference>
<keyword evidence="5 6" id="KW-0238">DNA-binding</keyword>
<dbReference type="AlphaFoldDB" id="A0A2B4S0U8"/>
<evidence type="ECO:0000256" key="1">
    <source>
        <dbReference type="ARBA" id="ARBA00001968"/>
    </source>
</evidence>
<dbReference type="EMBL" id="LSMT01000232">
    <property type="protein sequence ID" value="PFX22673.1"/>
    <property type="molecule type" value="Genomic_DNA"/>
</dbReference>
<dbReference type="SUPFAM" id="SSF57716">
    <property type="entry name" value="Glucocorticoid receptor-like (DNA-binding domain)"/>
    <property type="match status" value="1"/>
</dbReference>
<dbReference type="PROSITE" id="PS50950">
    <property type="entry name" value="ZF_THAP"/>
    <property type="match status" value="1"/>
</dbReference>
<evidence type="ECO:0000259" key="9">
    <source>
        <dbReference type="PROSITE" id="PS50950"/>
    </source>
</evidence>
<keyword evidence="4" id="KW-0862">Zinc</keyword>
<evidence type="ECO:0000256" key="8">
    <source>
        <dbReference type="SAM" id="MobiDB-lite"/>
    </source>
</evidence>
<comment type="caution">
    <text evidence="10">The sequence shown here is derived from an EMBL/GenBank/DDBJ whole genome shotgun (WGS) entry which is preliminary data.</text>
</comment>
<protein>
    <submittedName>
        <fullName evidence="10">THAP domain-containing protein 11</fullName>
    </submittedName>
</protein>
<comment type="cofactor">
    <cofactor evidence="1">
        <name>a divalent metal cation</name>
        <dbReference type="ChEBI" id="CHEBI:60240"/>
    </cofactor>
</comment>
<dbReference type="GO" id="GO:0008270">
    <property type="term" value="F:zinc ion binding"/>
    <property type="evidence" value="ECO:0007669"/>
    <property type="project" value="UniProtKB-KW"/>
</dbReference>
<feature type="domain" description="THAP-type" evidence="9">
    <location>
        <begin position="1"/>
        <end position="74"/>
    </location>
</feature>
<evidence type="ECO:0000256" key="3">
    <source>
        <dbReference type="ARBA" id="ARBA00022771"/>
    </source>
</evidence>
<evidence type="ECO:0000313" key="11">
    <source>
        <dbReference type="Proteomes" id="UP000225706"/>
    </source>
</evidence>
<reference evidence="11" key="1">
    <citation type="journal article" date="2017" name="bioRxiv">
        <title>Comparative analysis of the genomes of Stylophora pistillata and Acropora digitifera provides evidence for extensive differences between species of corals.</title>
        <authorList>
            <person name="Voolstra C.R."/>
            <person name="Li Y."/>
            <person name="Liew Y.J."/>
            <person name="Baumgarten S."/>
            <person name="Zoccola D."/>
            <person name="Flot J.-F."/>
            <person name="Tambutte S."/>
            <person name="Allemand D."/>
            <person name="Aranda M."/>
        </authorList>
    </citation>
    <scope>NUCLEOTIDE SEQUENCE [LARGE SCALE GENOMIC DNA]</scope>
</reference>
<gene>
    <name evidence="10" type="primary">THAP11</name>
    <name evidence="10" type="ORF">AWC38_SpisGene12794</name>
</gene>
<keyword evidence="11" id="KW-1185">Reference proteome</keyword>
<dbReference type="InterPro" id="IPR006612">
    <property type="entry name" value="THAP_Znf"/>
</dbReference>
<feature type="region of interest" description="Disordered" evidence="8">
    <location>
        <begin position="529"/>
        <end position="549"/>
    </location>
</feature>
<keyword evidence="3 6" id="KW-0863">Zinc-finger</keyword>
<keyword evidence="7" id="KW-0175">Coiled coil</keyword>
<dbReference type="Proteomes" id="UP000225706">
    <property type="component" value="Unassembled WGS sequence"/>
</dbReference>
<evidence type="ECO:0000313" key="10">
    <source>
        <dbReference type="EMBL" id="PFX22673.1"/>
    </source>
</evidence>
<evidence type="ECO:0000256" key="2">
    <source>
        <dbReference type="ARBA" id="ARBA00022723"/>
    </source>
</evidence>
<dbReference type="PANTHER" id="PTHR23080">
    <property type="entry name" value="THAP DOMAIN PROTEIN"/>
    <property type="match status" value="1"/>
</dbReference>
<feature type="compositionally biased region" description="Polar residues" evidence="8">
    <location>
        <begin position="537"/>
        <end position="549"/>
    </location>
</feature>
<dbReference type="SMART" id="SM00980">
    <property type="entry name" value="THAP"/>
    <property type="match status" value="1"/>
</dbReference>
<dbReference type="PANTHER" id="PTHR23080:SF133">
    <property type="entry name" value="SI:CH211-262I1.5-RELATED"/>
    <property type="match status" value="1"/>
</dbReference>
<dbReference type="Pfam" id="PF13613">
    <property type="entry name" value="HTH_Tnp_4"/>
    <property type="match status" value="1"/>
</dbReference>
<evidence type="ECO:0000256" key="7">
    <source>
        <dbReference type="SAM" id="Coils"/>
    </source>
</evidence>
<dbReference type="InterPro" id="IPR027806">
    <property type="entry name" value="HARBI1_dom"/>
</dbReference>
<dbReference type="OrthoDB" id="5950517at2759"/>
<sequence>MGKFSCCVPGCTNNWRNSPKKKFHTLPSDTKVRRLYEKLIRNENLKLNAQHTRICGDHFPDGERMCRTQLPSIFPWTATPEKRRVIEKHEVPSTTKKIRKGLEACELRSEDVFAEEIENNVSDNEVPVSENIDFVVCIDQACQTEDFRDLEDLKAKIETLNKEIEALNKENEDLKKNIRETNSKPKFDIEDYKSSDEDISFYTGFPNYDTLILCFDLLKEKAKNLCYSDKGTTHFDPSYNKPGSRRKLSVWQEFTMVLLRLRLGLFTKELADRFRVSVSTVSSVCRTWIMFMRKELEPICIQWPSKEQTLYYMPPVFKSFSPDLVSIIDCTELQMESPSSLDKRSLCYSSYKSRTTMKSLIGITPNGVVSFCSDLYCGSISDPQIVKQSGYLQHLNRGDLVMADKGFTIQDELASVGAKLALPHFMKGKKQFTKEESEHNKKIASLRIHVERYMERLKNWHFFDRPIPISMSDIASDTWIVVACFSNFLPPICSPRLPHLNGQSIPQSRGSDCESSVAIGLLIRPRYMKKRQRGRPETTTRNVGGNQIT</sequence>
<dbReference type="Pfam" id="PF05485">
    <property type="entry name" value="THAP"/>
    <property type="match status" value="1"/>
</dbReference>
<evidence type="ECO:0000256" key="4">
    <source>
        <dbReference type="ARBA" id="ARBA00022833"/>
    </source>
</evidence>
<evidence type="ECO:0000256" key="6">
    <source>
        <dbReference type="PROSITE-ProRule" id="PRU00309"/>
    </source>
</evidence>
<organism evidence="10 11">
    <name type="scientific">Stylophora pistillata</name>
    <name type="common">Smooth cauliflower coral</name>
    <dbReference type="NCBI Taxonomy" id="50429"/>
    <lineage>
        <taxon>Eukaryota</taxon>
        <taxon>Metazoa</taxon>
        <taxon>Cnidaria</taxon>
        <taxon>Anthozoa</taxon>
        <taxon>Hexacorallia</taxon>
        <taxon>Scleractinia</taxon>
        <taxon>Astrocoeniina</taxon>
        <taxon>Pocilloporidae</taxon>
        <taxon>Stylophora</taxon>
    </lineage>
</organism>
<feature type="coiled-coil region" evidence="7">
    <location>
        <begin position="150"/>
        <end position="184"/>
    </location>
</feature>
<accession>A0A2B4S0U8</accession>
<dbReference type="GO" id="GO:0003677">
    <property type="term" value="F:DNA binding"/>
    <property type="evidence" value="ECO:0007669"/>
    <property type="project" value="UniProtKB-UniRule"/>
</dbReference>
<proteinExistence type="predicted"/>
<evidence type="ECO:0000256" key="5">
    <source>
        <dbReference type="ARBA" id="ARBA00023125"/>
    </source>
</evidence>
<dbReference type="InterPro" id="IPR027805">
    <property type="entry name" value="Transposase_HTH_dom"/>
</dbReference>